<dbReference type="PANTHER" id="PTHR43077:SF5">
    <property type="entry name" value="PHAGE INFECTION PROTEIN"/>
    <property type="match status" value="1"/>
</dbReference>
<dbReference type="InterPro" id="IPR051328">
    <property type="entry name" value="T7SS_ABC-Transporter"/>
</dbReference>
<comment type="caution">
    <text evidence="8">The sequence shown here is derived from an EMBL/GenBank/DDBJ whole genome shotgun (WGS) entry which is preliminary data.</text>
</comment>
<keyword evidence="4 6" id="KW-0472">Membrane</keyword>
<dbReference type="GO" id="GO:0140359">
    <property type="term" value="F:ABC-type transporter activity"/>
    <property type="evidence" value="ECO:0007669"/>
    <property type="project" value="InterPro"/>
</dbReference>
<dbReference type="GO" id="GO:0016020">
    <property type="term" value="C:membrane"/>
    <property type="evidence" value="ECO:0007669"/>
    <property type="project" value="UniProtKB-SubCell"/>
</dbReference>
<dbReference type="Gene3D" id="3.40.1710.10">
    <property type="entry name" value="abc type-2 transporter like domain"/>
    <property type="match status" value="1"/>
</dbReference>
<gene>
    <name evidence="8" type="ORF">IEO70_18245</name>
</gene>
<evidence type="ECO:0000256" key="5">
    <source>
        <dbReference type="SAM" id="MobiDB-lite"/>
    </source>
</evidence>
<reference evidence="8" key="1">
    <citation type="submission" date="2020-09" db="EMBL/GenBank/DDBJ databases">
        <title>Bacillus faecalis sp. nov., a moderately halophilic bacterium isolated from cow faeces.</title>
        <authorList>
            <person name="Jiang L."/>
            <person name="Lee J."/>
        </authorList>
    </citation>
    <scope>NUCLEOTIDE SEQUENCE</scope>
    <source>
        <strain evidence="8">AGMB 02131</strain>
    </source>
</reference>
<feature type="transmembrane region" description="Helical" evidence="6">
    <location>
        <begin position="542"/>
        <end position="565"/>
    </location>
</feature>
<evidence type="ECO:0000256" key="3">
    <source>
        <dbReference type="ARBA" id="ARBA00022989"/>
    </source>
</evidence>
<accession>A0A927HBY9</accession>
<dbReference type="InterPro" id="IPR017500">
    <property type="entry name" value="Phage_infect_YhgE_N"/>
</dbReference>
<organism evidence="8 9">
    <name type="scientific">Peribacillus faecalis</name>
    <dbReference type="NCBI Taxonomy" id="2772559"/>
    <lineage>
        <taxon>Bacteria</taxon>
        <taxon>Bacillati</taxon>
        <taxon>Bacillota</taxon>
        <taxon>Bacilli</taxon>
        <taxon>Bacillales</taxon>
        <taxon>Bacillaceae</taxon>
        <taxon>Peribacillus</taxon>
    </lineage>
</organism>
<feature type="domain" description="ABC-2 type transporter transmembrane" evidence="7">
    <location>
        <begin position="493"/>
        <end position="714"/>
    </location>
</feature>
<dbReference type="InterPro" id="IPR023908">
    <property type="entry name" value="xxxLxxG_rpt"/>
</dbReference>
<dbReference type="PANTHER" id="PTHR43077">
    <property type="entry name" value="TRANSPORT PERMEASE YVFS-RELATED"/>
    <property type="match status" value="1"/>
</dbReference>
<dbReference type="RefSeq" id="WP_190999804.1">
    <property type="nucleotide sequence ID" value="NZ_JACXSI010000066.1"/>
</dbReference>
<feature type="transmembrane region" description="Helical" evidence="6">
    <location>
        <begin position="700"/>
        <end position="720"/>
    </location>
</feature>
<evidence type="ECO:0000313" key="8">
    <source>
        <dbReference type="EMBL" id="MBD3110270.1"/>
    </source>
</evidence>
<protein>
    <submittedName>
        <fullName evidence="8">YhgE/Pip domain-containing protein</fullName>
    </submittedName>
</protein>
<evidence type="ECO:0000256" key="2">
    <source>
        <dbReference type="ARBA" id="ARBA00022692"/>
    </source>
</evidence>
<dbReference type="Pfam" id="PF12698">
    <property type="entry name" value="ABC2_membrane_3"/>
    <property type="match status" value="2"/>
</dbReference>
<comment type="subcellular location">
    <subcellularLocation>
        <location evidence="1">Membrane</location>
        <topology evidence="1">Multi-pass membrane protein</topology>
    </subcellularLocation>
</comment>
<dbReference type="SUPFAM" id="SSF58104">
    <property type="entry name" value="Methyl-accepting chemotaxis protein (MCP) signaling domain"/>
    <property type="match status" value="1"/>
</dbReference>
<evidence type="ECO:0000259" key="7">
    <source>
        <dbReference type="Pfam" id="PF12698"/>
    </source>
</evidence>
<feature type="region of interest" description="Disordered" evidence="5">
    <location>
        <begin position="470"/>
        <end position="489"/>
    </location>
</feature>
<feature type="domain" description="ABC-2 type transporter transmembrane" evidence="7">
    <location>
        <begin position="24"/>
        <end position="163"/>
    </location>
</feature>
<dbReference type="Proteomes" id="UP000602076">
    <property type="component" value="Unassembled WGS sequence"/>
</dbReference>
<sequence length="733" mass="77571">MIGKSFLGEWKSIFKSKKLLIPVIAILFIPVLYSGMFLWAFLDPYAKMEELPVAVVNEDTGASFNDKKLHVGDELVDNLMEDKKFDFVVVDKEEGYEKLKNQEFYMLIEIPKDFSKNATTVLDDNPKKLEVVYVPNEGLNFLSAQIGETAMEILKSSVSEQIIKTYSETIFDNIETMADGFQTASESAGTLSEGLTEINDGSTTLKDSLATLAEKQIEFKNGVSQVDEGVGQLSSGSEDLSTGLGLLSEAQGKLQSGSEEVKAGLDEAAAGSTQISEGMNTAYSSVGQMIDATGQLQSGADSLSSNLTAWSGKASEAAAGATKVSEGIAALQQSMAPYMAALPEQAQAQLKAVMEQLAAGSSQVASGTSQLAGAADQLAGGSQTLSSGLGQLSGAQTSLQQGLGQLNEGSSSLNTGLGKLQAGQEQVVSGMQQFGSKLQNAATGSQTLNAGIQTLAGGVTKLSDGSEQLAEGSSKLSDGASKLADGTSTAAEGAKEFEEALTDAAKDSSEVNATDKTHDMISQPLEVTKEAVDHVPNYGTGFAPYFLSLGLFVGALLLSIVFPLYEPAVEPKNAFTWFMSKFGVMAIIGTIQAVIAAALVITGLDIEVQSVPLFFLFSIVTSITFMALIQFFVTSFGNPGRFIAILILILQLTTSAGTFPLELIPNFLQKFNEFLPMTYSVKGYKAAISSGDMSVLWSNVGTLCIFTALFVVGSISYFFIKFKKMDHTNESVA</sequence>
<evidence type="ECO:0000313" key="9">
    <source>
        <dbReference type="Proteomes" id="UP000602076"/>
    </source>
</evidence>
<dbReference type="InterPro" id="IPR013525">
    <property type="entry name" value="ABC2_TM"/>
</dbReference>
<keyword evidence="3 6" id="KW-1133">Transmembrane helix</keyword>
<keyword evidence="2 6" id="KW-0812">Transmembrane</keyword>
<keyword evidence="9" id="KW-1185">Reference proteome</keyword>
<dbReference type="EMBL" id="JACXSI010000066">
    <property type="protein sequence ID" value="MBD3110270.1"/>
    <property type="molecule type" value="Genomic_DNA"/>
</dbReference>
<evidence type="ECO:0000256" key="4">
    <source>
        <dbReference type="ARBA" id="ARBA00023136"/>
    </source>
</evidence>
<feature type="transmembrane region" description="Helical" evidence="6">
    <location>
        <begin position="20"/>
        <end position="42"/>
    </location>
</feature>
<name>A0A927HBY9_9BACI</name>
<evidence type="ECO:0000256" key="1">
    <source>
        <dbReference type="ARBA" id="ARBA00004141"/>
    </source>
</evidence>
<feature type="transmembrane region" description="Helical" evidence="6">
    <location>
        <begin position="577"/>
        <end position="601"/>
    </location>
</feature>
<dbReference type="InterPro" id="IPR017501">
    <property type="entry name" value="Phage_infect_YhgE_C"/>
</dbReference>
<dbReference type="Gene3D" id="1.10.287.950">
    <property type="entry name" value="Methyl-accepting chemotaxis protein"/>
    <property type="match status" value="2"/>
</dbReference>
<feature type="transmembrane region" description="Helical" evidence="6">
    <location>
        <begin position="642"/>
        <end position="661"/>
    </location>
</feature>
<evidence type="ECO:0000256" key="6">
    <source>
        <dbReference type="SAM" id="Phobius"/>
    </source>
</evidence>
<feature type="transmembrane region" description="Helical" evidence="6">
    <location>
        <begin position="613"/>
        <end position="633"/>
    </location>
</feature>
<dbReference type="AlphaFoldDB" id="A0A927HBY9"/>
<dbReference type="NCBIfam" id="TIGR03062">
    <property type="entry name" value="pip_yhgE_Cterm"/>
    <property type="match status" value="1"/>
</dbReference>
<dbReference type="NCBIfam" id="TIGR03061">
    <property type="entry name" value="pip_yhgE_Nterm"/>
    <property type="match status" value="1"/>
</dbReference>
<dbReference type="NCBIfam" id="TIGR03057">
    <property type="entry name" value="xxxLxxG_by_4"/>
    <property type="match status" value="3"/>
</dbReference>
<proteinExistence type="predicted"/>